<organism evidence="1 2">
    <name type="scientific">Rhizoctonia solani 123E</name>
    <dbReference type="NCBI Taxonomy" id="1423351"/>
    <lineage>
        <taxon>Eukaryota</taxon>
        <taxon>Fungi</taxon>
        <taxon>Dikarya</taxon>
        <taxon>Basidiomycota</taxon>
        <taxon>Agaricomycotina</taxon>
        <taxon>Agaricomycetes</taxon>
        <taxon>Cantharellales</taxon>
        <taxon>Ceratobasidiaceae</taxon>
        <taxon>Rhizoctonia</taxon>
    </lineage>
</organism>
<dbReference type="Proteomes" id="UP000027456">
    <property type="component" value="Unassembled WGS sequence"/>
</dbReference>
<protein>
    <submittedName>
        <fullName evidence="1">Putative F-box-like domain protein</fullName>
    </submittedName>
</protein>
<gene>
    <name evidence="1" type="ORF">V565_200600</name>
</gene>
<dbReference type="EMBL" id="AZST01001118">
    <property type="protein sequence ID" value="KEP46405.1"/>
    <property type="molecule type" value="Genomic_DNA"/>
</dbReference>
<dbReference type="OrthoDB" id="3266451at2759"/>
<proteinExistence type="predicted"/>
<comment type="caution">
    <text evidence="1">The sequence shown here is derived from an EMBL/GenBank/DDBJ whole genome shotgun (WGS) entry which is preliminary data.</text>
</comment>
<reference evidence="1 2" key="1">
    <citation type="submission" date="2013-12" db="EMBL/GenBank/DDBJ databases">
        <authorList>
            <person name="Cubeta M."/>
            <person name="Pakala S."/>
            <person name="Fedorova N."/>
            <person name="Thomas E."/>
            <person name="Dean R."/>
            <person name="Jabaji S."/>
            <person name="Neate S."/>
            <person name="Toda T."/>
            <person name="Tavantzis S."/>
            <person name="Vilgalys R."/>
            <person name="Bharathan N."/>
            <person name="Pakala S."/>
            <person name="Losada L.S."/>
            <person name="Zafar N."/>
            <person name="Nierman W."/>
        </authorList>
    </citation>
    <scope>NUCLEOTIDE SEQUENCE [LARGE SCALE GENOMIC DNA]</scope>
    <source>
        <strain evidence="1 2">123E</strain>
    </source>
</reference>
<evidence type="ECO:0000313" key="2">
    <source>
        <dbReference type="Proteomes" id="UP000027456"/>
    </source>
</evidence>
<evidence type="ECO:0000313" key="1">
    <source>
        <dbReference type="EMBL" id="KEP46405.1"/>
    </source>
</evidence>
<dbReference type="HOGENOM" id="CLU_025641_2_0_1"/>
<accession>A0A074RM32</accession>
<sequence>MIEQLKAAADQLHAAWDNYSSVYSSLKQYQTKRSALHTYGFPPELSNLLDTELAFVSSLPSKIAQIKVTMRRARNYNSGLATINALPSEVLTRIFYLVLDRPCRFYRPSLINRADVYKDRIGRMPIELHVAEVRDYEEKSWDYGYLCDFLHDISPRVETLEFVATGGFGPFHRAVFSGLLIKGNSNLKKLVLSSRGQHHNTFIYPASLDRLVLDDTFRDFRLDLSEPDFARGFSTINVLHARGIFPSWSSTAYHGLVDLRLLSTSQRSHIEEVQIRSILESSPGLRILHFGLAIENSAPETTHVTPVHLNDLEVVKLYSSSKSRGQQHFTSMLRLLVPGQKPLRLSLEHSFKHEMADTMVAELDRFLARSTVSKFHSQALAPPPSILLQHSAHIECVILTSFYPYWNNGTRPCPEQPGGLVSSGRPHPLRLRRSYLYESDLQALLAIYPSGIVLEKSFVFHNKSEGSEGSTMLSEEDIFAVFPGVTIALELMGDPTADWDILD</sequence>
<keyword evidence="2" id="KW-1185">Reference proteome</keyword>
<dbReference type="STRING" id="1423351.A0A074RM32"/>
<dbReference type="AlphaFoldDB" id="A0A074RM32"/>
<name>A0A074RM32_9AGAM</name>